<feature type="domain" description="LTD" evidence="1">
    <location>
        <begin position="11"/>
        <end position="53"/>
    </location>
</feature>
<evidence type="ECO:0000313" key="2">
    <source>
        <dbReference type="EMBL" id="GAI08508.1"/>
    </source>
</evidence>
<protein>
    <recommendedName>
        <fullName evidence="1">LTD domain-containing protein</fullName>
    </recommendedName>
</protein>
<dbReference type="InterPro" id="IPR036415">
    <property type="entry name" value="Lamin_tail_dom_sf"/>
</dbReference>
<dbReference type="EMBL" id="BARV01006134">
    <property type="protein sequence ID" value="GAI08508.1"/>
    <property type="molecule type" value="Genomic_DNA"/>
</dbReference>
<reference evidence="2" key="1">
    <citation type="journal article" date="2014" name="Front. Microbiol.">
        <title>High frequency of phylogenetically diverse reductive dehalogenase-homologous genes in deep subseafloor sedimentary metagenomes.</title>
        <authorList>
            <person name="Kawai M."/>
            <person name="Futagami T."/>
            <person name="Toyoda A."/>
            <person name="Takaki Y."/>
            <person name="Nishi S."/>
            <person name="Hori S."/>
            <person name="Arai W."/>
            <person name="Tsubouchi T."/>
            <person name="Morono Y."/>
            <person name="Uchiyama I."/>
            <person name="Ito T."/>
            <person name="Fujiyama A."/>
            <person name="Inagaki F."/>
            <person name="Takami H."/>
        </authorList>
    </citation>
    <scope>NUCLEOTIDE SEQUENCE</scope>
    <source>
        <strain evidence="2">Expedition CK06-06</strain>
    </source>
</reference>
<dbReference type="InterPro" id="IPR001322">
    <property type="entry name" value="Lamin_tail_dom"/>
</dbReference>
<comment type="caution">
    <text evidence="2">The sequence shown here is derived from an EMBL/GenBank/DDBJ whole genome shotgun (WGS) entry which is preliminary data.</text>
</comment>
<dbReference type="AlphaFoldDB" id="X1KPB2"/>
<evidence type="ECO:0000259" key="1">
    <source>
        <dbReference type="Pfam" id="PF00932"/>
    </source>
</evidence>
<proteinExistence type="predicted"/>
<dbReference type="Pfam" id="PF00932">
    <property type="entry name" value="LTD"/>
    <property type="match status" value="1"/>
</dbReference>
<dbReference type="Gene3D" id="2.60.40.1260">
    <property type="entry name" value="Lamin Tail domain"/>
    <property type="match status" value="1"/>
</dbReference>
<sequence>MNQTVRAEDLTTIVINEIMYNPEEDDNYNEWVELYNPTNQSINVSGWNIIDNFSEDWLA</sequence>
<dbReference type="SUPFAM" id="SSF74853">
    <property type="entry name" value="Lamin A/C globular tail domain"/>
    <property type="match status" value="1"/>
</dbReference>
<accession>X1KPB2</accession>
<name>X1KPB2_9ZZZZ</name>
<gene>
    <name evidence="2" type="ORF">S06H3_12540</name>
</gene>
<organism evidence="2">
    <name type="scientific">marine sediment metagenome</name>
    <dbReference type="NCBI Taxonomy" id="412755"/>
    <lineage>
        <taxon>unclassified sequences</taxon>
        <taxon>metagenomes</taxon>
        <taxon>ecological metagenomes</taxon>
    </lineage>
</organism>